<dbReference type="Proteomes" id="UP001630127">
    <property type="component" value="Unassembled WGS sequence"/>
</dbReference>
<organism evidence="1 2">
    <name type="scientific">Cinchona calisaya</name>
    <dbReference type="NCBI Taxonomy" id="153742"/>
    <lineage>
        <taxon>Eukaryota</taxon>
        <taxon>Viridiplantae</taxon>
        <taxon>Streptophyta</taxon>
        <taxon>Embryophyta</taxon>
        <taxon>Tracheophyta</taxon>
        <taxon>Spermatophyta</taxon>
        <taxon>Magnoliopsida</taxon>
        <taxon>eudicotyledons</taxon>
        <taxon>Gunneridae</taxon>
        <taxon>Pentapetalae</taxon>
        <taxon>asterids</taxon>
        <taxon>lamiids</taxon>
        <taxon>Gentianales</taxon>
        <taxon>Rubiaceae</taxon>
        <taxon>Cinchonoideae</taxon>
        <taxon>Cinchoneae</taxon>
        <taxon>Cinchona</taxon>
    </lineage>
</organism>
<name>A0ABD2XZV7_9GENT</name>
<evidence type="ECO:0000313" key="1">
    <source>
        <dbReference type="EMBL" id="KAL3499895.1"/>
    </source>
</evidence>
<keyword evidence="2" id="KW-1185">Reference proteome</keyword>
<evidence type="ECO:0000313" key="2">
    <source>
        <dbReference type="Proteomes" id="UP001630127"/>
    </source>
</evidence>
<dbReference type="EMBL" id="JBJUIK010000016">
    <property type="protein sequence ID" value="KAL3499895.1"/>
    <property type="molecule type" value="Genomic_DNA"/>
</dbReference>
<comment type="caution">
    <text evidence="1">The sequence shown here is derived from an EMBL/GenBank/DDBJ whole genome shotgun (WGS) entry which is preliminary data.</text>
</comment>
<proteinExistence type="predicted"/>
<accession>A0ABD2XZV7</accession>
<dbReference type="AlphaFoldDB" id="A0ABD2XZV7"/>
<evidence type="ECO:0008006" key="3">
    <source>
        <dbReference type="Google" id="ProtNLM"/>
    </source>
</evidence>
<gene>
    <name evidence="1" type="ORF">ACH5RR_038988</name>
</gene>
<reference evidence="1 2" key="1">
    <citation type="submission" date="2024-11" db="EMBL/GenBank/DDBJ databases">
        <title>A near-complete genome assembly of Cinchona calisaya.</title>
        <authorList>
            <person name="Lian D.C."/>
            <person name="Zhao X.W."/>
            <person name="Wei L."/>
        </authorList>
    </citation>
    <scope>NUCLEOTIDE SEQUENCE [LARGE SCALE GENOMIC DNA]</scope>
    <source>
        <tissue evidence="1">Nenye</tissue>
    </source>
</reference>
<sequence length="205" mass="23931">MDNGQHANISGGDLSLITSLDQNEPVRSHHEIMMRRLKNRERQRRYRARKRLAAERQMTYTPQPLQYVEADTQKGHTSLPLPKEIKRRKRRKKVSAIHQFTPAQIEIPLNVTLDFATRVHSRRDWKRDARRAHTFKQHDIRANDPVIPVVTSVSGSQVQTFASGVYPTTLEKWCHPSGTILDFSESQRVVPSRRHWKEEARNKKS</sequence>
<protein>
    <recommendedName>
        <fullName evidence="3">BZIP domain-containing protein</fullName>
    </recommendedName>
</protein>